<feature type="transmembrane region" description="Helical" evidence="2">
    <location>
        <begin position="12"/>
        <end position="44"/>
    </location>
</feature>
<name>A0ABD5V7C1_9EURY</name>
<gene>
    <name evidence="4" type="ORF">ACFQGH_17370</name>
</gene>
<dbReference type="Proteomes" id="UP001596312">
    <property type="component" value="Unassembled WGS sequence"/>
</dbReference>
<evidence type="ECO:0000259" key="3">
    <source>
        <dbReference type="Pfam" id="PF01882"/>
    </source>
</evidence>
<sequence>MSTKRITHWNIALVAAVLTSGMGVFLGESTLLLLAIPAVVFTVYSHVTPAPTPTLAIERSLSENNPSHNQEVEVTVTLQNTGSRTLPAITVLDGVPRMLSLKSGTARHAAALEPGGETMFSYTVLAKHGIHHFEPVSVALEDTSGSVRVETTIVADTELACRSPIRATSLNQTAQQHAGSSISTNGASGTEFSKIRSYQPGDPPNRVDWNRYARDRELTTVDFHEERSQSTVICLDARGICYQSSEREEPHAVWYERAAARELLATFSDINELIGISVLGTSGWVAPNRGTQHIATIGQALEDPAILPLEPPPTNSLEETADSQVQTFRTRLDRGMGVFFLSPLLDELPVETVRTLQADGHSVTVLSPDVTASGTLGAKISRLQRANRIATLRRADISVVDWGPEKPLETVVKEGFQK</sequence>
<organism evidence="4 5">
    <name type="scientific">Halalkalicoccus tibetensis</name>
    <dbReference type="NCBI Taxonomy" id="175632"/>
    <lineage>
        <taxon>Archaea</taxon>
        <taxon>Methanobacteriati</taxon>
        <taxon>Methanobacteriota</taxon>
        <taxon>Stenosarchaea group</taxon>
        <taxon>Halobacteria</taxon>
        <taxon>Halobacteriales</taxon>
        <taxon>Halococcaceae</taxon>
        <taxon>Halalkalicoccus</taxon>
    </lineage>
</organism>
<evidence type="ECO:0000313" key="5">
    <source>
        <dbReference type="Proteomes" id="UP001596312"/>
    </source>
</evidence>
<evidence type="ECO:0000313" key="4">
    <source>
        <dbReference type="EMBL" id="MFC6906964.1"/>
    </source>
</evidence>
<reference evidence="4 5" key="1">
    <citation type="journal article" date="2019" name="Int. J. Syst. Evol. Microbiol.">
        <title>The Global Catalogue of Microorganisms (GCM) 10K type strain sequencing project: providing services to taxonomists for standard genome sequencing and annotation.</title>
        <authorList>
            <consortium name="The Broad Institute Genomics Platform"/>
            <consortium name="The Broad Institute Genome Sequencing Center for Infectious Disease"/>
            <person name="Wu L."/>
            <person name="Ma J."/>
        </authorList>
    </citation>
    <scope>NUCLEOTIDE SEQUENCE [LARGE SCALE GENOMIC DNA]</scope>
    <source>
        <strain evidence="4 5">CGMCC 1.3240</strain>
    </source>
</reference>
<dbReference type="PANTHER" id="PTHR33608">
    <property type="entry name" value="BLL2464 PROTEIN"/>
    <property type="match status" value="1"/>
</dbReference>
<protein>
    <submittedName>
        <fullName evidence="4">DUF58 domain-containing protein</fullName>
    </submittedName>
</protein>
<proteinExistence type="predicted"/>
<dbReference type="Gene3D" id="2.60.40.10">
    <property type="entry name" value="Immunoglobulins"/>
    <property type="match status" value="1"/>
</dbReference>
<keyword evidence="2" id="KW-1133">Transmembrane helix</keyword>
<dbReference type="InterPro" id="IPR002881">
    <property type="entry name" value="DUF58"/>
</dbReference>
<keyword evidence="2" id="KW-0472">Membrane</keyword>
<dbReference type="InterPro" id="IPR013783">
    <property type="entry name" value="Ig-like_fold"/>
</dbReference>
<feature type="region of interest" description="Disordered" evidence="1">
    <location>
        <begin position="170"/>
        <end position="209"/>
    </location>
</feature>
<keyword evidence="2" id="KW-0812">Transmembrane</keyword>
<comment type="caution">
    <text evidence="4">The sequence shown here is derived from an EMBL/GenBank/DDBJ whole genome shotgun (WGS) entry which is preliminary data.</text>
</comment>
<dbReference type="Pfam" id="PF01882">
    <property type="entry name" value="DUF58"/>
    <property type="match status" value="1"/>
</dbReference>
<accession>A0ABD5V7C1</accession>
<evidence type="ECO:0000256" key="1">
    <source>
        <dbReference type="SAM" id="MobiDB-lite"/>
    </source>
</evidence>
<feature type="compositionally biased region" description="Polar residues" evidence="1">
    <location>
        <begin position="170"/>
        <end position="191"/>
    </location>
</feature>
<dbReference type="AlphaFoldDB" id="A0ABD5V7C1"/>
<keyword evidence="5" id="KW-1185">Reference proteome</keyword>
<dbReference type="PANTHER" id="PTHR33608:SF6">
    <property type="entry name" value="BLL2464 PROTEIN"/>
    <property type="match status" value="1"/>
</dbReference>
<feature type="domain" description="DUF58" evidence="3">
    <location>
        <begin position="195"/>
        <end position="366"/>
    </location>
</feature>
<evidence type="ECO:0000256" key="2">
    <source>
        <dbReference type="SAM" id="Phobius"/>
    </source>
</evidence>
<dbReference type="RefSeq" id="WP_340605543.1">
    <property type="nucleotide sequence ID" value="NZ_JBBMXV010000006.1"/>
</dbReference>
<dbReference type="EMBL" id="JBHSXQ010000006">
    <property type="protein sequence ID" value="MFC6906964.1"/>
    <property type="molecule type" value="Genomic_DNA"/>
</dbReference>